<dbReference type="Proteomes" id="UP000625711">
    <property type="component" value="Unassembled WGS sequence"/>
</dbReference>
<protein>
    <submittedName>
        <fullName evidence="2">Uncharacterized protein</fullName>
    </submittedName>
</protein>
<feature type="region of interest" description="Disordered" evidence="1">
    <location>
        <begin position="14"/>
        <end position="36"/>
    </location>
</feature>
<organism evidence="2 3">
    <name type="scientific">Rhynchophorus ferrugineus</name>
    <name type="common">Red palm weevil</name>
    <name type="synonym">Curculio ferrugineus</name>
    <dbReference type="NCBI Taxonomy" id="354439"/>
    <lineage>
        <taxon>Eukaryota</taxon>
        <taxon>Metazoa</taxon>
        <taxon>Ecdysozoa</taxon>
        <taxon>Arthropoda</taxon>
        <taxon>Hexapoda</taxon>
        <taxon>Insecta</taxon>
        <taxon>Pterygota</taxon>
        <taxon>Neoptera</taxon>
        <taxon>Endopterygota</taxon>
        <taxon>Coleoptera</taxon>
        <taxon>Polyphaga</taxon>
        <taxon>Cucujiformia</taxon>
        <taxon>Curculionidae</taxon>
        <taxon>Dryophthorinae</taxon>
        <taxon>Rhynchophorus</taxon>
    </lineage>
</organism>
<accession>A0A834MIM3</accession>
<name>A0A834MIM3_RHYFE</name>
<proteinExistence type="predicted"/>
<evidence type="ECO:0000256" key="1">
    <source>
        <dbReference type="SAM" id="MobiDB-lite"/>
    </source>
</evidence>
<keyword evidence="3" id="KW-1185">Reference proteome</keyword>
<feature type="compositionally biased region" description="Basic and acidic residues" evidence="1">
    <location>
        <begin position="14"/>
        <end position="34"/>
    </location>
</feature>
<evidence type="ECO:0000313" key="2">
    <source>
        <dbReference type="EMBL" id="KAF7285148.1"/>
    </source>
</evidence>
<reference evidence="2" key="1">
    <citation type="submission" date="2020-08" db="EMBL/GenBank/DDBJ databases">
        <title>Genome sequencing and assembly of the red palm weevil Rhynchophorus ferrugineus.</title>
        <authorList>
            <person name="Dias G.B."/>
            <person name="Bergman C.M."/>
            <person name="Manee M."/>
        </authorList>
    </citation>
    <scope>NUCLEOTIDE SEQUENCE</scope>
    <source>
        <strain evidence="2">AA-2017</strain>
        <tissue evidence="2">Whole larva</tissue>
    </source>
</reference>
<dbReference type="EMBL" id="JAACXV010000061">
    <property type="protein sequence ID" value="KAF7285148.1"/>
    <property type="molecule type" value="Genomic_DNA"/>
</dbReference>
<dbReference type="AlphaFoldDB" id="A0A834MIM3"/>
<sequence length="77" mass="8930">MKHRALVPWMRVARDTETKNEQMGETERDGEKADASSATFARTLCKWRKPLYFIDGDGHVRPTVELGRKKTTKQTEH</sequence>
<gene>
    <name evidence="2" type="ORF">GWI33_011999</name>
</gene>
<comment type="caution">
    <text evidence="2">The sequence shown here is derived from an EMBL/GenBank/DDBJ whole genome shotgun (WGS) entry which is preliminary data.</text>
</comment>
<evidence type="ECO:0000313" key="3">
    <source>
        <dbReference type="Proteomes" id="UP000625711"/>
    </source>
</evidence>